<evidence type="ECO:0000256" key="4">
    <source>
        <dbReference type="ARBA" id="ARBA00022801"/>
    </source>
</evidence>
<evidence type="ECO:0000256" key="8">
    <source>
        <dbReference type="ARBA" id="ARBA00056573"/>
    </source>
</evidence>
<dbReference type="InterPro" id="IPR050155">
    <property type="entry name" value="HAD-like_hydrolase_sf"/>
</dbReference>
<dbReference type="Gene3D" id="3.40.50.1000">
    <property type="entry name" value="HAD superfamily/HAD-like"/>
    <property type="match status" value="1"/>
</dbReference>
<keyword evidence="5" id="KW-0460">Magnesium</keyword>
<dbReference type="PANTHER" id="PTHR43434:SF19">
    <property type="entry name" value="PHOSPHONOACETALDEHYDE HYDROLASE"/>
    <property type="match status" value="1"/>
</dbReference>
<proteinExistence type="inferred from homology"/>
<dbReference type="EMBL" id="DSRP01000312">
    <property type="protein sequence ID" value="HGG92196.1"/>
    <property type="molecule type" value="Genomic_DNA"/>
</dbReference>
<dbReference type="EC" id="3.11.1.1" evidence="9"/>
<evidence type="ECO:0000256" key="5">
    <source>
        <dbReference type="ARBA" id="ARBA00022842"/>
    </source>
</evidence>
<gene>
    <name evidence="10" type="ORF">ENR59_04510</name>
</gene>
<comment type="cofactor">
    <cofactor evidence="1">
        <name>Mg(2+)</name>
        <dbReference type="ChEBI" id="CHEBI:18420"/>
    </cofactor>
</comment>
<dbReference type="SFLD" id="SFLDS00003">
    <property type="entry name" value="Haloacid_Dehalogenase"/>
    <property type="match status" value="1"/>
</dbReference>
<dbReference type="NCBIfam" id="TIGR01422">
    <property type="entry name" value="phosphonatase"/>
    <property type="match status" value="1"/>
</dbReference>
<evidence type="ECO:0000256" key="6">
    <source>
        <dbReference type="ARBA" id="ARBA00023270"/>
    </source>
</evidence>
<dbReference type="GO" id="GO:0008967">
    <property type="term" value="F:phosphoglycolate phosphatase activity"/>
    <property type="evidence" value="ECO:0007669"/>
    <property type="project" value="TreeGrafter"/>
</dbReference>
<comment type="catalytic activity">
    <reaction evidence="7">
        <text>phosphonoacetaldehyde + H2O = acetaldehyde + phosphate + H(+)</text>
        <dbReference type="Rhea" id="RHEA:18905"/>
        <dbReference type="ChEBI" id="CHEBI:15343"/>
        <dbReference type="ChEBI" id="CHEBI:15377"/>
        <dbReference type="ChEBI" id="CHEBI:15378"/>
        <dbReference type="ChEBI" id="CHEBI:43474"/>
        <dbReference type="ChEBI" id="CHEBI:58383"/>
        <dbReference type="EC" id="3.11.1.1"/>
    </reaction>
</comment>
<dbReference type="Gene3D" id="1.10.150.240">
    <property type="entry name" value="Putative phosphatase, domain 2"/>
    <property type="match status" value="1"/>
</dbReference>
<dbReference type="HAMAP" id="MF_01375">
    <property type="entry name" value="PhnX"/>
    <property type="match status" value="1"/>
</dbReference>
<keyword evidence="4 10" id="KW-0378">Hydrolase</keyword>
<dbReference type="AlphaFoldDB" id="A0A7C4EM21"/>
<keyword evidence="3" id="KW-0479">Metal-binding</keyword>
<dbReference type="SUPFAM" id="SSF56784">
    <property type="entry name" value="HAD-like"/>
    <property type="match status" value="1"/>
</dbReference>
<evidence type="ECO:0000256" key="7">
    <source>
        <dbReference type="ARBA" id="ARBA00052005"/>
    </source>
</evidence>
<dbReference type="SFLD" id="SFLDG01129">
    <property type="entry name" value="C1.5:_HAD__Beta-PGM__Phosphata"/>
    <property type="match status" value="1"/>
</dbReference>
<dbReference type="GO" id="GO:0046872">
    <property type="term" value="F:metal ion binding"/>
    <property type="evidence" value="ECO:0007669"/>
    <property type="project" value="UniProtKB-KW"/>
</dbReference>
<dbReference type="CDD" id="cd02586">
    <property type="entry name" value="HAD_PHN"/>
    <property type="match status" value="1"/>
</dbReference>
<protein>
    <recommendedName>
        <fullName evidence="9">phosphonoacetaldehyde hydrolase</fullName>
        <ecNumber evidence="9">3.11.1.1</ecNumber>
    </recommendedName>
</protein>
<accession>A0A7C4EM21</accession>
<evidence type="ECO:0000256" key="9">
    <source>
        <dbReference type="ARBA" id="ARBA00066472"/>
    </source>
</evidence>
<dbReference type="InterPro" id="IPR023214">
    <property type="entry name" value="HAD_sf"/>
</dbReference>
<keyword evidence="6" id="KW-0704">Schiff base</keyword>
<comment type="caution">
    <text evidence="10">The sequence shown here is derived from an EMBL/GenBank/DDBJ whole genome shotgun (WGS) entry which is preliminary data.</text>
</comment>
<comment type="function">
    <text evidence="8">Involved in phosphonate degradation.</text>
</comment>
<dbReference type="InterPro" id="IPR036412">
    <property type="entry name" value="HAD-like_sf"/>
</dbReference>
<dbReference type="GO" id="GO:0006281">
    <property type="term" value="P:DNA repair"/>
    <property type="evidence" value="ECO:0007669"/>
    <property type="project" value="TreeGrafter"/>
</dbReference>
<dbReference type="GO" id="GO:0005829">
    <property type="term" value="C:cytosol"/>
    <property type="evidence" value="ECO:0007669"/>
    <property type="project" value="TreeGrafter"/>
</dbReference>
<name>A0A7C4EM21_9BACT</name>
<dbReference type="GO" id="GO:0050194">
    <property type="term" value="F:phosphonoacetaldehyde hydrolase activity"/>
    <property type="evidence" value="ECO:0007669"/>
    <property type="project" value="UniProtKB-EC"/>
</dbReference>
<comment type="subunit">
    <text evidence="2">Homodimer.</text>
</comment>
<evidence type="ECO:0000256" key="2">
    <source>
        <dbReference type="ARBA" id="ARBA00011738"/>
    </source>
</evidence>
<dbReference type="Pfam" id="PF00702">
    <property type="entry name" value="Hydrolase"/>
    <property type="match status" value="1"/>
</dbReference>
<dbReference type="SFLD" id="SFLDG01135">
    <property type="entry name" value="C1.5.6:_HAD__Beta-PGM__Phospha"/>
    <property type="match status" value="1"/>
</dbReference>
<organism evidence="10">
    <name type="scientific">Fundidesulfovibrio putealis</name>
    <dbReference type="NCBI Taxonomy" id="270496"/>
    <lineage>
        <taxon>Bacteria</taxon>
        <taxon>Pseudomonadati</taxon>
        <taxon>Thermodesulfobacteriota</taxon>
        <taxon>Desulfovibrionia</taxon>
        <taxon>Desulfovibrionales</taxon>
        <taxon>Desulfovibrionaceae</taxon>
        <taxon>Fundidesulfovibrio</taxon>
    </lineage>
</organism>
<dbReference type="PANTHER" id="PTHR43434">
    <property type="entry name" value="PHOSPHOGLYCOLATE PHOSPHATASE"/>
    <property type="match status" value="1"/>
</dbReference>
<dbReference type="InterPro" id="IPR006323">
    <property type="entry name" value="Phosphonoacetald_hydro"/>
</dbReference>
<sequence length="266" mass="28953">MKALVLDWAGTAVDYGCIGPVAVFLEVFKRRGVEPSIEEARTPMGLMKKDHIRAMCAMPELAARWAAVHGKAPNEADVDAMYQDTEPLMVDCIKDHAELIPGLLEAVAHFRDMGIRIGSSTGYTGPMMDVLRPEAARQGYEPDAVYCSTDVPAGRPFPWMCYRNAMDLGVYPMEAMVKVGDTISDVQEGLNAGMWTVGLSKSGNELGLPLDEVETLATAELTARLCVIEDRLLEAGAHYVVEDITQVPAVLADINERLSQGEHPSC</sequence>
<dbReference type="GO" id="GO:0019700">
    <property type="term" value="P:organic phosphonate catabolic process"/>
    <property type="evidence" value="ECO:0007669"/>
    <property type="project" value="InterPro"/>
</dbReference>
<evidence type="ECO:0000313" key="10">
    <source>
        <dbReference type="EMBL" id="HGG92196.1"/>
    </source>
</evidence>
<dbReference type="FunFam" id="1.10.150.240:FF:000006">
    <property type="entry name" value="Phosphonoacetaldehyde hydrolase"/>
    <property type="match status" value="1"/>
</dbReference>
<evidence type="ECO:0000256" key="1">
    <source>
        <dbReference type="ARBA" id="ARBA00001946"/>
    </source>
</evidence>
<evidence type="ECO:0000256" key="3">
    <source>
        <dbReference type="ARBA" id="ARBA00022723"/>
    </source>
</evidence>
<reference evidence="10" key="1">
    <citation type="journal article" date="2020" name="mSystems">
        <title>Genome- and Community-Level Interaction Insights into Carbon Utilization and Element Cycling Functions of Hydrothermarchaeota in Hydrothermal Sediment.</title>
        <authorList>
            <person name="Zhou Z."/>
            <person name="Liu Y."/>
            <person name="Xu W."/>
            <person name="Pan J."/>
            <person name="Luo Z.H."/>
            <person name="Li M."/>
        </authorList>
    </citation>
    <scope>NUCLEOTIDE SEQUENCE [LARGE SCALE GENOMIC DNA]</scope>
    <source>
        <strain evidence="10">SpSt-413</strain>
    </source>
</reference>
<dbReference type="InterPro" id="IPR023198">
    <property type="entry name" value="PGP-like_dom2"/>
</dbReference>